<dbReference type="OrthoDB" id="2140105at2759"/>
<feature type="transmembrane region" description="Helical" evidence="1">
    <location>
        <begin position="307"/>
        <end position="327"/>
    </location>
</feature>
<dbReference type="STRING" id="763665.A0A2G5B7A2"/>
<keyword evidence="4" id="KW-1185">Reference proteome</keyword>
<dbReference type="GO" id="GO:0016020">
    <property type="term" value="C:membrane"/>
    <property type="evidence" value="ECO:0007669"/>
    <property type="project" value="TreeGrafter"/>
</dbReference>
<accession>A0A2G5B7A2</accession>
<evidence type="ECO:0000313" key="3">
    <source>
        <dbReference type="EMBL" id="PIA14895.1"/>
    </source>
</evidence>
<feature type="transmembrane region" description="Helical" evidence="1">
    <location>
        <begin position="334"/>
        <end position="353"/>
    </location>
</feature>
<reference evidence="3 4" key="1">
    <citation type="journal article" date="2015" name="Genome Biol. Evol.">
        <title>Phylogenomic analyses indicate that early fungi evolved digesting cell walls of algal ancestors of land plants.</title>
        <authorList>
            <person name="Chang Y."/>
            <person name="Wang S."/>
            <person name="Sekimoto S."/>
            <person name="Aerts A.L."/>
            <person name="Choi C."/>
            <person name="Clum A."/>
            <person name="LaButti K.M."/>
            <person name="Lindquist E.A."/>
            <person name="Yee Ngan C."/>
            <person name="Ohm R.A."/>
            <person name="Salamov A.A."/>
            <person name="Grigoriev I.V."/>
            <person name="Spatafora J.W."/>
            <person name="Berbee M.L."/>
        </authorList>
    </citation>
    <scope>NUCLEOTIDE SEQUENCE [LARGE SCALE GENOMIC DNA]</scope>
    <source>
        <strain evidence="3 4">NRRL 1564</strain>
    </source>
</reference>
<keyword evidence="1" id="KW-0812">Transmembrane</keyword>
<dbReference type="Pfam" id="PF12051">
    <property type="entry name" value="DUF3533"/>
    <property type="match status" value="1"/>
</dbReference>
<dbReference type="PANTHER" id="PTHR34814:SF2">
    <property type="entry name" value="DUF3533 DOMAIN-CONTAINING PROTEIN"/>
    <property type="match status" value="1"/>
</dbReference>
<keyword evidence="1" id="KW-1133">Transmembrane helix</keyword>
<organism evidence="3 4">
    <name type="scientific">Coemansia reversa (strain ATCC 12441 / NRRL 1564)</name>
    <dbReference type="NCBI Taxonomy" id="763665"/>
    <lineage>
        <taxon>Eukaryota</taxon>
        <taxon>Fungi</taxon>
        <taxon>Fungi incertae sedis</taxon>
        <taxon>Zoopagomycota</taxon>
        <taxon>Kickxellomycotina</taxon>
        <taxon>Kickxellomycetes</taxon>
        <taxon>Kickxellales</taxon>
        <taxon>Kickxellaceae</taxon>
        <taxon>Coemansia</taxon>
    </lineage>
</organism>
<proteinExistence type="predicted"/>
<dbReference type="Gene3D" id="3.40.1710.10">
    <property type="entry name" value="abc type-2 transporter like domain"/>
    <property type="match status" value="1"/>
</dbReference>
<evidence type="ECO:0000256" key="1">
    <source>
        <dbReference type="SAM" id="Phobius"/>
    </source>
</evidence>
<evidence type="ECO:0000259" key="2">
    <source>
        <dbReference type="Pfam" id="PF12051"/>
    </source>
</evidence>
<dbReference type="AlphaFoldDB" id="A0A2G5B7A2"/>
<dbReference type="InterPro" id="IPR053001">
    <property type="entry name" value="MNNG_permease-like"/>
</dbReference>
<dbReference type="EMBL" id="KZ303512">
    <property type="protein sequence ID" value="PIA14895.1"/>
    <property type="molecule type" value="Genomic_DNA"/>
</dbReference>
<dbReference type="Proteomes" id="UP000242474">
    <property type="component" value="Unassembled WGS sequence"/>
</dbReference>
<feature type="transmembrane region" description="Helical" evidence="1">
    <location>
        <begin position="36"/>
        <end position="59"/>
    </location>
</feature>
<feature type="transmembrane region" description="Helical" evidence="1">
    <location>
        <begin position="229"/>
        <end position="249"/>
    </location>
</feature>
<keyword evidence="1" id="KW-0472">Membrane</keyword>
<dbReference type="InterPro" id="IPR022703">
    <property type="entry name" value="DUF3533"/>
</dbReference>
<gene>
    <name evidence="3" type="ORF">COEREDRAFT_82486</name>
</gene>
<feature type="transmembrane region" description="Helical" evidence="1">
    <location>
        <begin position="261"/>
        <end position="287"/>
    </location>
</feature>
<evidence type="ECO:0000313" key="4">
    <source>
        <dbReference type="Proteomes" id="UP000242474"/>
    </source>
</evidence>
<feature type="domain" description="DUF3533" evidence="2">
    <location>
        <begin position="40"/>
        <end position="397"/>
    </location>
</feature>
<dbReference type="PANTHER" id="PTHR34814">
    <property type="entry name" value="NITROSOGUANIDINE RESISTANCE PROTEIN SNG1"/>
    <property type="match status" value="1"/>
</dbReference>
<sequence length="502" mass="55920">MLGKYSWSRLAGQDDHRVSFTDSKLRSEIKRRFWDYVELVFISTTMIWAGLSLFFGGIYNRSEYANNIDIYVVDLDGGSVGANITQMILGIEAAPSSPVWLQRNDLHSLEAVKAWVLDNAWGALVINKGTSDRLSNALNDGADYNPVDAMTLVESSGRQVVAEMLYVSSTLTTVAQTVSRKYALEQVNNFRNSQAQLQPNIAALLDPISHTIVDVAPAGFTISPIMSTFGYLVILLSTVGVLIVWKMTSFPFFTKVRYRDLILMWPVLLLGLALILSFYQALAFLAFRGPNYNSLALTYTPATFFKFWFTGAAVAFSLGLWLFNWFLHLTPHIIAFPSICTVIPNVISTISTFELASKFYRIFYALPFFNGSKIILHITTGAHSTTGRNVGVLVAEMVGMTLILWVSIWVRQVCVLRGISDAHGWFHGSKYFHSPIPHYKLEIELAETHPPEDVEVRITSKSPSVSTLAGQASPIRRRPSRDIEIADYDEDSVSLTTGNLGV</sequence>
<name>A0A2G5B7A2_COERN</name>
<protein>
    <recommendedName>
        <fullName evidence="2">DUF3533 domain-containing protein</fullName>
    </recommendedName>
</protein>
<feature type="transmembrane region" description="Helical" evidence="1">
    <location>
        <begin position="390"/>
        <end position="410"/>
    </location>
</feature>